<dbReference type="SMART" id="SM01260">
    <property type="entry name" value="LANC_like"/>
    <property type="match status" value="1"/>
</dbReference>
<name>A0A9X3N5X2_9ACTN</name>
<dbReference type="CDD" id="cd04794">
    <property type="entry name" value="euk_LANCL"/>
    <property type="match status" value="1"/>
</dbReference>
<comment type="caution">
    <text evidence="2">The sequence shown here is derived from an EMBL/GenBank/DDBJ whole genome shotgun (WGS) entry which is preliminary data.</text>
</comment>
<sequence length="379" mass="41683">MLFSPEFHEPLTARGWDEAWVGAQIERIADDAVAAVGDDGLWPMHPSDYDQGDEDYVRHGLYMGAAGMVWGLRTLGFEPPSHDLYAHYLAEPDWPGVVPGYLIGESGILLASRQIDDRLHDAILRNVGNPTNELMWGAPGTMLAALYAYEATGEQRWADAWRASAEELWARWPAGELWTQDMYETISVYIGPAHGFAGNVRSLWLGRDLLDDTRAAELERRAIETTTALAFRADGLANWAPNPGPLAHRDRIRVQWCHGAPGMVASLASLGREDEAFGALLSEAGELTWRAGSLATGLGLCHGTAGNAVAFLALLDRTGDERWLDRARRFAVHALEQVQRERARHGFGRYTLWTGDLGAAVVAKSCLDGRPGMPSLDWL</sequence>
<proteinExistence type="predicted"/>
<protein>
    <submittedName>
        <fullName evidence="2">LanC-like protein</fullName>
    </submittedName>
</protein>
<keyword evidence="1" id="KW-0479">Metal-binding</keyword>
<organism evidence="2 3">
    <name type="scientific">Solirubrobacter ginsenosidimutans</name>
    <dbReference type="NCBI Taxonomy" id="490573"/>
    <lineage>
        <taxon>Bacteria</taxon>
        <taxon>Bacillati</taxon>
        <taxon>Actinomycetota</taxon>
        <taxon>Thermoleophilia</taxon>
        <taxon>Solirubrobacterales</taxon>
        <taxon>Solirubrobacteraceae</taxon>
        <taxon>Solirubrobacter</taxon>
    </lineage>
</organism>
<keyword evidence="1" id="KW-0862">Zinc</keyword>
<evidence type="ECO:0000256" key="1">
    <source>
        <dbReference type="PIRSR" id="PIRSR607822-1"/>
    </source>
</evidence>
<feature type="binding site" evidence="1">
    <location>
        <position position="301"/>
    </location>
    <ligand>
        <name>Zn(2+)</name>
        <dbReference type="ChEBI" id="CHEBI:29105"/>
    </ligand>
</feature>
<dbReference type="InterPro" id="IPR007822">
    <property type="entry name" value="LANC-like"/>
</dbReference>
<accession>A0A9X3N5X2</accession>
<feature type="binding site" evidence="1">
    <location>
        <position position="257"/>
    </location>
    <ligand>
        <name>Zn(2+)</name>
        <dbReference type="ChEBI" id="CHEBI:29105"/>
    </ligand>
</feature>
<evidence type="ECO:0000313" key="2">
    <source>
        <dbReference type="EMBL" id="MDA0167137.1"/>
    </source>
</evidence>
<dbReference type="GO" id="GO:0046872">
    <property type="term" value="F:metal ion binding"/>
    <property type="evidence" value="ECO:0007669"/>
    <property type="project" value="UniProtKB-KW"/>
</dbReference>
<dbReference type="GO" id="GO:0005886">
    <property type="term" value="C:plasma membrane"/>
    <property type="evidence" value="ECO:0007669"/>
    <property type="project" value="TreeGrafter"/>
</dbReference>
<gene>
    <name evidence="2" type="ORF">OM076_43150</name>
</gene>
<dbReference type="AlphaFoldDB" id="A0A9X3N5X2"/>
<dbReference type="EMBL" id="JAPDOD010000089">
    <property type="protein sequence ID" value="MDA0167137.1"/>
    <property type="molecule type" value="Genomic_DNA"/>
</dbReference>
<dbReference type="RefSeq" id="WP_270046387.1">
    <property type="nucleotide sequence ID" value="NZ_JAPDOD010000089.1"/>
</dbReference>
<evidence type="ECO:0000313" key="3">
    <source>
        <dbReference type="Proteomes" id="UP001149140"/>
    </source>
</evidence>
<keyword evidence="3" id="KW-1185">Reference proteome</keyword>
<dbReference type="PRINTS" id="PR01950">
    <property type="entry name" value="LANCSUPER"/>
</dbReference>
<dbReference type="GO" id="GO:0031179">
    <property type="term" value="P:peptide modification"/>
    <property type="evidence" value="ECO:0007669"/>
    <property type="project" value="InterPro"/>
</dbReference>
<reference evidence="2" key="1">
    <citation type="submission" date="2022-10" db="EMBL/GenBank/DDBJ databases">
        <title>The WGS of Solirubrobacter ginsenosidimutans DSM 21036.</title>
        <authorList>
            <person name="Jiang Z."/>
        </authorList>
    </citation>
    <scope>NUCLEOTIDE SEQUENCE</scope>
    <source>
        <strain evidence="2">DSM 21036</strain>
    </source>
</reference>
<dbReference type="Gene3D" id="1.50.10.10">
    <property type="match status" value="1"/>
</dbReference>
<dbReference type="Proteomes" id="UP001149140">
    <property type="component" value="Unassembled WGS sequence"/>
</dbReference>
<feature type="binding site" evidence="1">
    <location>
        <position position="302"/>
    </location>
    <ligand>
        <name>Zn(2+)</name>
        <dbReference type="ChEBI" id="CHEBI:29105"/>
    </ligand>
</feature>
<dbReference type="InterPro" id="IPR012341">
    <property type="entry name" value="6hp_glycosidase-like_sf"/>
</dbReference>
<dbReference type="PANTHER" id="PTHR12736:SF21">
    <property type="entry name" value="LANC-LIKE PROTEIN 2"/>
    <property type="match status" value="1"/>
</dbReference>
<dbReference type="GO" id="GO:0005975">
    <property type="term" value="P:carbohydrate metabolic process"/>
    <property type="evidence" value="ECO:0007669"/>
    <property type="project" value="InterPro"/>
</dbReference>
<dbReference type="SUPFAM" id="SSF158745">
    <property type="entry name" value="LanC-like"/>
    <property type="match status" value="1"/>
</dbReference>
<dbReference type="PANTHER" id="PTHR12736">
    <property type="entry name" value="LANC-LIKE PROTEIN"/>
    <property type="match status" value="1"/>
</dbReference>
<dbReference type="Pfam" id="PF05147">
    <property type="entry name" value="LANC_like"/>
    <property type="match status" value="1"/>
</dbReference>